<dbReference type="Proteomes" id="UP000297195">
    <property type="component" value="Segment"/>
</dbReference>
<proteinExistence type="predicted"/>
<accession>A0A4D6DWL4</accession>
<name>A0A4D6DWL4_9CAUD</name>
<evidence type="ECO:0000313" key="2">
    <source>
        <dbReference type="EMBL" id="QBZ70757.1"/>
    </source>
</evidence>
<protein>
    <submittedName>
        <fullName evidence="2">Uncharacterized protein</fullName>
    </submittedName>
</protein>
<feature type="compositionally biased region" description="Basic and acidic residues" evidence="1">
    <location>
        <begin position="250"/>
        <end position="260"/>
    </location>
</feature>
<reference evidence="2 3" key="1">
    <citation type="submission" date="2019-03" db="EMBL/GenBank/DDBJ databases">
        <authorList>
            <person name="Kim S.G."/>
            <person name="Park S.C."/>
        </authorList>
    </citation>
    <scope>NUCLEOTIDE SEQUENCE [LARGE SCALE GENOMIC DNA]</scope>
</reference>
<keyword evidence="3" id="KW-1185">Reference proteome</keyword>
<evidence type="ECO:0000313" key="3">
    <source>
        <dbReference type="Proteomes" id="UP000297195"/>
    </source>
</evidence>
<dbReference type="EMBL" id="MK689364">
    <property type="protein sequence ID" value="QBZ70757.1"/>
    <property type="molecule type" value="Genomic_DNA"/>
</dbReference>
<feature type="region of interest" description="Disordered" evidence="1">
    <location>
        <begin position="248"/>
        <end position="277"/>
    </location>
</feature>
<sequence>MINQILSALRISLKECKKYEDPAEYIYQINQVLNRYKTNLFKMIPDKEQLAYDPKELFNIQIKANWRCSPDYKRRTSILDHSPVMLHFIGFLPIVGVRLNLEKNVSKAIDISDIIDLDRINGLKTDYYSRRVGDEGFYNEETIMENTIGFGKADSCSLYWTADRAPDDIIVFNFQVNAKVHDSVIDKYNLASAAAMAIKDGTPRQMAIQKALEDKLLNKGTGAHYTEIHEDQPMPVGGAVRDFFGLSPESSKDRKTDFTMKPKKTNAGVPRKKHNFW</sequence>
<organism evidence="2 3">
    <name type="scientific">Edwardsiella phage pEt-SU</name>
    <dbReference type="NCBI Taxonomy" id="2562142"/>
    <lineage>
        <taxon>Viruses</taxon>
        <taxon>Duplodnaviria</taxon>
        <taxon>Heunggongvirae</taxon>
        <taxon>Uroviricota</taxon>
        <taxon>Caudoviricetes</taxon>
        <taxon>Chimalliviridae</taxon>
        <taxon>Petsuvirus</taxon>
        <taxon>Petsuvirus pEtSU</taxon>
    </lineage>
</organism>
<gene>
    <name evidence="2" type="ORF">pETSU_176</name>
</gene>
<evidence type="ECO:0000256" key="1">
    <source>
        <dbReference type="SAM" id="MobiDB-lite"/>
    </source>
</evidence>